<keyword evidence="3" id="KW-1185">Reference proteome</keyword>
<protein>
    <submittedName>
        <fullName evidence="1">Uncharacterized protein</fullName>
    </submittedName>
</protein>
<organism evidence="1 3">
    <name type="scientific">Tritrichomonas musculus</name>
    <dbReference type="NCBI Taxonomy" id="1915356"/>
    <lineage>
        <taxon>Eukaryota</taxon>
        <taxon>Metamonada</taxon>
        <taxon>Parabasalia</taxon>
        <taxon>Tritrichomonadida</taxon>
        <taxon>Tritrichomonadidae</taxon>
        <taxon>Tritrichomonas</taxon>
    </lineage>
</organism>
<evidence type="ECO:0000313" key="2">
    <source>
        <dbReference type="EMBL" id="KAK8845911.1"/>
    </source>
</evidence>
<evidence type="ECO:0000313" key="1">
    <source>
        <dbReference type="EMBL" id="KAK8834112.1"/>
    </source>
</evidence>
<gene>
    <name evidence="2" type="ORF">M9Y10_020840</name>
    <name evidence="1" type="ORF">M9Y10_036110</name>
</gene>
<evidence type="ECO:0000313" key="3">
    <source>
        <dbReference type="Proteomes" id="UP001470230"/>
    </source>
</evidence>
<reference evidence="1 3" key="1">
    <citation type="submission" date="2024-04" db="EMBL/GenBank/DDBJ databases">
        <title>Tritrichomonas musculus Genome.</title>
        <authorList>
            <person name="Alves-Ferreira E."/>
            <person name="Grigg M."/>
            <person name="Lorenzi H."/>
            <person name="Galac M."/>
        </authorList>
    </citation>
    <scope>NUCLEOTIDE SEQUENCE [LARGE SCALE GENOMIC DNA]</scope>
    <source>
        <strain evidence="1 3">EAF2021</strain>
    </source>
</reference>
<proteinExistence type="predicted"/>
<comment type="caution">
    <text evidence="1">The sequence shown here is derived from an EMBL/GenBank/DDBJ whole genome shotgun (WGS) entry which is preliminary data.</text>
</comment>
<dbReference type="EMBL" id="JAPFFF010000030">
    <property type="protein sequence ID" value="KAK8845911.1"/>
    <property type="molecule type" value="Genomic_DNA"/>
</dbReference>
<name>A0ABR2GJK5_9EUKA</name>
<sequence length="242" mass="28744">MISKRISSHIKKNQSFSREEKRQLQSMKIVLDFTRSHPEIVKNFCEDIKENSSFRGKKDEHHKEHVTKKDILPLLEYLYSVAEPKTKCPKREMDRAGYPRKDKTISYFAYHNPGLMEWIADNLNCFDFCKNLNDPSIVSFKWKEKIKEIKAIKELHDNQSNTNNIQISQRKEEIPQNLQGEERTTQNGQDELVPQNDDDDLFFYPQELQMEQETQSFLSFDNDYDDQYVFSDDNVPFLFEGL</sequence>
<accession>A0ABR2GJK5</accession>
<dbReference type="EMBL" id="JAPFFF010000504">
    <property type="protein sequence ID" value="KAK8834112.1"/>
    <property type="molecule type" value="Genomic_DNA"/>
</dbReference>
<dbReference type="Proteomes" id="UP001470230">
    <property type="component" value="Unassembled WGS sequence"/>
</dbReference>